<gene>
    <name evidence="1" type="ORF">LCGC14_0680330</name>
</gene>
<dbReference type="EMBL" id="LAZR01001371">
    <property type="protein sequence ID" value="KKN45715.1"/>
    <property type="molecule type" value="Genomic_DNA"/>
</dbReference>
<reference evidence="1" key="1">
    <citation type="journal article" date="2015" name="Nature">
        <title>Complex archaea that bridge the gap between prokaryotes and eukaryotes.</title>
        <authorList>
            <person name="Spang A."/>
            <person name="Saw J.H."/>
            <person name="Jorgensen S.L."/>
            <person name="Zaremba-Niedzwiedzka K."/>
            <person name="Martijn J."/>
            <person name="Lind A.E."/>
            <person name="van Eijk R."/>
            <person name="Schleper C."/>
            <person name="Guy L."/>
            <person name="Ettema T.J."/>
        </authorList>
    </citation>
    <scope>NUCLEOTIDE SEQUENCE</scope>
</reference>
<proteinExistence type="predicted"/>
<name>A0A0F9QNE8_9ZZZZ</name>
<accession>A0A0F9QNE8</accession>
<evidence type="ECO:0000313" key="1">
    <source>
        <dbReference type="EMBL" id="KKN45715.1"/>
    </source>
</evidence>
<sequence length="70" mass="8201">MGIKTYPAKLFYCGDGNEIIIRSTRKIGLKRIVGPLYFKYIDRSMLDDIREYIKGKLKNNQRDKNDTISN</sequence>
<dbReference type="AlphaFoldDB" id="A0A0F9QNE8"/>
<organism evidence="1">
    <name type="scientific">marine sediment metagenome</name>
    <dbReference type="NCBI Taxonomy" id="412755"/>
    <lineage>
        <taxon>unclassified sequences</taxon>
        <taxon>metagenomes</taxon>
        <taxon>ecological metagenomes</taxon>
    </lineage>
</organism>
<comment type="caution">
    <text evidence="1">The sequence shown here is derived from an EMBL/GenBank/DDBJ whole genome shotgun (WGS) entry which is preliminary data.</text>
</comment>
<protein>
    <submittedName>
        <fullName evidence="1">Uncharacterized protein</fullName>
    </submittedName>
</protein>